<dbReference type="AlphaFoldDB" id="A0A2P2IZN5"/>
<evidence type="ECO:0000313" key="1">
    <source>
        <dbReference type="EMBL" id="MBW86671.1"/>
    </source>
</evidence>
<accession>A0A2P2IZN5</accession>
<sequence length="32" mass="3698">MSKLSNSPCPLIYGKDLFIRQNFQVLKHFESG</sequence>
<proteinExistence type="predicted"/>
<protein>
    <submittedName>
        <fullName evidence="1">Uncharacterized protein</fullName>
    </submittedName>
</protein>
<organism evidence="1">
    <name type="scientific">Rhizophora mucronata</name>
    <name type="common">Asiatic mangrove</name>
    <dbReference type="NCBI Taxonomy" id="61149"/>
    <lineage>
        <taxon>Eukaryota</taxon>
        <taxon>Viridiplantae</taxon>
        <taxon>Streptophyta</taxon>
        <taxon>Embryophyta</taxon>
        <taxon>Tracheophyta</taxon>
        <taxon>Spermatophyta</taxon>
        <taxon>Magnoliopsida</taxon>
        <taxon>eudicotyledons</taxon>
        <taxon>Gunneridae</taxon>
        <taxon>Pentapetalae</taxon>
        <taxon>rosids</taxon>
        <taxon>fabids</taxon>
        <taxon>Malpighiales</taxon>
        <taxon>Rhizophoraceae</taxon>
        <taxon>Rhizophora</taxon>
    </lineage>
</organism>
<dbReference type="EMBL" id="GGEC01006188">
    <property type="protein sequence ID" value="MBW86671.1"/>
    <property type="molecule type" value="Transcribed_RNA"/>
</dbReference>
<reference evidence="1" key="1">
    <citation type="submission" date="2018-02" db="EMBL/GenBank/DDBJ databases">
        <title>Rhizophora mucronata_Transcriptome.</title>
        <authorList>
            <person name="Meera S.P."/>
            <person name="Sreeshan A."/>
            <person name="Augustine A."/>
        </authorList>
    </citation>
    <scope>NUCLEOTIDE SEQUENCE</scope>
    <source>
        <tissue evidence="1">Leaf</tissue>
    </source>
</reference>
<name>A0A2P2IZN5_RHIMU</name>